<gene>
    <name evidence="6" type="ORF">E0485_10455</name>
</gene>
<dbReference type="PANTHER" id="PTHR30514:SF10">
    <property type="entry name" value="MURR_RPIR FAMILY TRANSCRIPTIONAL REGULATOR"/>
    <property type="match status" value="1"/>
</dbReference>
<dbReference type="SUPFAM" id="SSF53697">
    <property type="entry name" value="SIS domain"/>
    <property type="match status" value="1"/>
</dbReference>
<name>A0A4R4EGM8_9BACL</name>
<dbReference type="CDD" id="cd05013">
    <property type="entry name" value="SIS_RpiR"/>
    <property type="match status" value="1"/>
</dbReference>
<dbReference type="GO" id="GO:1901135">
    <property type="term" value="P:carbohydrate derivative metabolic process"/>
    <property type="evidence" value="ECO:0007669"/>
    <property type="project" value="InterPro"/>
</dbReference>
<dbReference type="Pfam" id="PF01418">
    <property type="entry name" value="HTH_6"/>
    <property type="match status" value="1"/>
</dbReference>
<dbReference type="EMBL" id="SKFG01000009">
    <property type="protein sequence ID" value="TCZ77411.1"/>
    <property type="molecule type" value="Genomic_DNA"/>
</dbReference>
<dbReference type="InterPro" id="IPR000281">
    <property type="entry name" value="HTH_RpiR"/>
</dbReference>
<keyword evidence="3" id="KW-0804">Transcription</keyword>
<comment type="caution">
    <text evidence="6">The sequence shown here is derived from an EMBL/GenBank/DDBJ whole genome shotgun (WGS) entry which is preliminary data.</text>
</comment>
<evidence type="ECO:0000256" key="1">
    <source>
        <dbReference type="ARBA" id="ARBA00023015"/>
    </source>
</evidence>
<dbReference type="InterPro" id="IPR047640">
    <property type="entry name" value="RpiR-like"/>
</dbReference>
<keyword evidence="1" id="KW-0805">Transcription regulation</keyword>
<dbReference type="PANTHER" id="PTHR30514">
    <property type="entry name" value="GLUCOKINASE"/>
    <property type="match status" value="1"/>
</dbReference>
<dbReference type="Gene3D" id="1.10.10.10">
    <property type="entry name" value="Winged helix-like DNA-binding domain superfamily/Winged helix DNA-binding domain"/>
    <property type="match status" value="1"/>
</dbReference>
<accession>A0A4R4EGM8</accession>
<dbReference type="Gene3D" id="3.40.50.10490">
    <property type="entry name" value="Glucose-6-phosphate isomerase like protein, domain 1"/>
    <property type="match status" value="1"/>
</dbReference>
<keyword evidence="2" id="KW-0238">DNA-binding</keyword>
<dbReference type="GO" id="GO:0097367">
    <property type="term" value="F:carbohydrate derivative binding"/>
    <property type="evidence" value="ECO:0007669"/>
    <property type="project" value="InterPro"/>
</dbReference>
<evidence type="ECO:0000259" key="4">
    <source>
        <dbReference type="Pfam" id="PF01380"/>
    </source>
</evidence>
<protein>
    <submittedName>
        <fullName evidence="6">MurR/RpiR family transcriptional regulator</fullName>
    </submittedName>
</protein>
<dbReference type="AlphaFoldDB" id="A0A4R4EGM8"/>
<dbReference type="InterPro" id="IPR001347">
    <property type="entry name" value="SIS_dom"/>
</dbReference>
<dbReference type="InterPro" id="IPR035472">
    <property type="entry name" value="RpiR-like_SIS"/>
</dbReference>
<proteinExistence type="predicted"/>
<evidence type="ECO:0000256" key="3">
    <source>
        <dbReference type="ARBA" id="ARBA00023163"/>
    </source>
</evidence>
<dbReference type="InterPro" id="IPR009057">
    <property type="entry name" value="Homeodomain-like_sf"/>
</dbReference>
<evidence type="ECO:0000313" key="6">
    <source>
        <dbReference type="EMBL" id="TCZ77411.1"/>
    </source>
</evidence>
<dbReference type="InterPro" id="IPR036388">
    <property type="entry name" value="WH-like_DNA-bd_sf"/>
</dbReference>
<dbReference type="OrthoDB" id="370421at2"/>
<dbReference type="GO" id="GO:0003700">
    <property type="term" value="F:DNA-binding transcription factor activity"/>
    <property type="evidence" value="ECO:0007669"/>
    <property type="project" value="InterPro"/>
</dbReference>
<reference evidence="6 7" key="1">
    <citation type="submission" date="2019-03" db="EMBL/GenBank/DDBJ databases">
        <authorList>
            <person name="Kim M.K.M."/>
        </authorList>
    </citation>
    <scope>NUCLEOTIDE SEQUENCE [LARGE SCALE GENOMIC DNA]</scope>
    <source>
        <strain evidence="6 7">18JY21-1</strain>
    </source>
</reference>
<evidence type="ECO:0000259" key="5">
    <source>
        <dbReference type="Pfam" id="PF01418"/>
    </source>
</evidence>
<keyword evidence="7" id="KW-1185">Reference proteome</keyword>
<sequence>MSGGLVRLREILDELTLSERKVAEYILNHPDEMIGMSVAQLAQQSGGSQAAVIRLCKSLGLKGYQELMIKVAVDLQKDVGSDSYQEFHPNDTIEQIIQSVSNNNIQSIRDTAKIIDPIRIQKAVNAIIQAKRIYFYGQGASNLIAIDAQHKFLRINKTCFAFADADLQVTSSVMLTPEDVAITVSYSGETPYMIECIKRANTSGATTISLTKYGNTTISQLADIPLYSTSTENEIRSGATSSRITQLNIIDILYLGVASKQYSASLEYLEKSRDIIKKMKRL</sequence>
<feature type="domain" description="SIS" evidence="4">
    <location>
        <begin position="127"/>
        <end position="254"/>
    </location>
</feature>
<organism evidence="6 7">
    <name type="scientific">Paenibacillus albiflavus</name>
    <dbReference type="NCBI Taxonomy" id="2545760"/>
    <lineage>
        <taxon>Bacteria</taxon>
        <taxon>Bacillati</taxon>
        <taxon>Bacillota</taxon>
        <taxon>Bacilli</taxon>
        <taxon>Bacillales</taxon>
        <taxon>Paenibacillaceae</taxon>
        <taxon>Paenibacillus</taxon>
    </lineage>
</organism>
<dbReference type="GO" id="GO:0003677">
    <property type="term" value="F:DNA binding"/>
    <property type="evidence" value="ECO:0007669"/>
    <property type="project" value="UniProtKB-KW"/>
</dbReference>
<evidence type="ECO:0000313" key="7">
    <source>
        <dbReference type="Proteomes" id="UP000295418"/>
    </source>
</evidence>
<feature type="domain" description="HTH rpiR-type" evidence="5">
    <location>
        <begin position="4"/>
        <end position="77"/>
    </location>
</feature>
<dbReference type="SUPFAM" id="SSF46689">
    <property type="entry name" value="Homeodomain-like"/>
    <property type="match status" value="1"/>
</dbReference>
<dbReference type="InterPro" id="IPR046348">
    <property type="entry name" value="SIS_dom_sf"/>
</dbReference>
<dbReference type="Pfam" id="PF01380">
    <property type="entry name" value="SIS"/>
    <property type="match status" value="1"/>
</dbReference>
<dbReference type="RefSeq" id="WP_132417982.1">
    <property type="nucleotide sequence ID" value="NZ_SKFG01000009.1"/>
</dbReference>
<evidence type="ECO:0000256" key="2">
    <source>
        <dbReference type="ARBA" id="ARBA00023125"/>
    </source>
</evidence>
<dbReference type="Proteomes" id="UP000295418">
    <property type="component" value="Unassembled WGS sequence"/>
</dbReference>